<dbReference type="SUPFAM" id="SSF47384">
    <property type="entry name" value="Homodimeric domain of signal transducing histidine kinase"/>
    <property type="match status" value="1"/>
</dbReference>
<keyword evidence="8" id="KW-1133">Transmembrane helix</keyword>
<evidence type="ECO:0000313" key="12">
    <source>
        <dbReference type="Proteomes" id="UP000437131"/>
    </source>
</evidence>
<dbReference type="GO" id="GO:0000155">
    <property type="term" value="F:phosphorelay sensor kinase activity"/>
    <property type="evidence" value="ECO:0007669"/>
    <property type="project" value="InterPro"/>
</dbReference>
<evidence type="ECO:0000256" key="2">
    <source>
        <dbReference type="ARBA" id="ARBA00004370"/>
    </source>
</evidence>
<dbReference type="Gene3D" id="1.10.287.130">
    <property type="match status" value="1"/>
</dbReference>
<keyword evidence="8" id="KW-0812">Transmembrane</keyword>
<reference evidence="11 12" key="1">
    <citation type="submission" date="2019-11" db="EMBL/GenBank/DDBJ databases">
        <title>Isolation of a new High Light Tolerant Cyanobacteria.</title>
        <authorList>
            <person name="Dobson Z."/>
            <person name="Vaughn N."/>
            <person name="Vaughn M."/>
            <person name="Fromme P."/>
            <person name="Mazor Y."/>
        </authorList>
    </citation>
    <scope>NUCLEOTIDE SEQUENCE [LARGE SCALE GENOMIC DNA]</scope>
    <source>
        <strain evidence="11 12">0216</strain>
    </source>
</reference>
<dbReference type="CDD" id="cd06225">
    <property type="entry name" value="HAMP"/>
    <property type="match status" value="1"/>
</dbReference>
<evidence type="ECO:0000256" key="7">
    <source>
        <dbReference type="ARBA" id="ARBA00023012"/>
    </source>
</evidence>
<dbReference type="InterPro" id="IPR003661">
    <property type="entry name" value="HisK_dim/P_dom"/>
</dbReference>
<dbReference type="SUPFAM" id="SSF158472">
    <property type="entry name" value="HAMP domain-like"/>
    <property type="match status" value="1"/>
</dbReference>
<dbReference type="PANTHER" id="PTHR43711">
    <property type="entry name" value="TWO-COMPONENT HISTIDINE KINASE"/>
    <property type="match status" value="1"/>
</dbReference>
<dbReference type="InterPro" id="IPR003660">
    <property type="entry name" value="HAMP_dom"/>
</dbReference>
<keyword evidence="6" id="KW-0418">Kinase</keyword>
<dbReference type="InterPro" id="IPR003594">
    <property type="entry name" value="HATPase_dom"/>
</dbReference>
<comment type="caution">
    <text evidence="11">The sequence shown here is derived from an EMBL/GenBank/DDBJ whole genome shotgun (WGS) entry which is preliminary data.</text>
</comment>
<keyword evidence="7" id="KW-0902">Two-component regulatory system</keyword>
<dbReference type="Pfam" id="PF00512">
    <property type="entry name" value="HisKA"/>
    <property type="match status" value="1"/>
</dbReference>
<feature type="domain" description="Histidine kinase" evidence="9">
    <location>
        <begin position="155"/>
        <end position="369"/>
    </location>
</feature>
<dbReference type="InterPro" id="IPR050736">
    <property type="entry name" value="Sensor_HK_Regulatory"/>
</dbReference>
<evidence type="ECO:0000256" key="3">
    <source>
        <dbReference type="ARBA" id="ARBA00012438"/>
    </source>
</evidence>
<dbReference type="GO" id="GO:0016020">
    <property type="term" value="C:membrane"/>
    <property type="evidence" value="ECO:0007669"/>
    <property type="project" value="UniProtKB-SubCell"/>
</dbReference>
<keyword evidence="5" id="KW-0808">Transferase</keyword>
<dbReference type="CDD" id="cd00082">
    <property type="entry name" value="HisKA"/>
    <property type="match status" value="1"/>
</dbReference>
<feature type="domain" description="HAMP" evidence="10">
    <location>
        <begin position="95"/>
        <end position="147"/>
    </location>
</feature>
<accession>A0A844GTA5</accession>
<gene>
    <name evidence="11" type="ORF">GGC33_03705</name>
</gene>
<dbReference type="SMART" id="SM00388">
    <property type="entry name" value="HisKA"/>
    <property type="match status" value="1"/>
</dbReference>
<evidence type="ECO:0000256" key="1">
    <source>
        <dbReference type="ARBA" id="ARBA00000085"/>
    </source>
</evidence>
<name>A0A844GTA5_9CHRO</name>
<evidence type="ECO:0000259" key="10">
    <source>
        <dbReference type="PROSITE" id="PS50885"/>
    </source>
</evidence>
<dbReference type="PROSITE" id="PS50109">
    <property type="entry name" value="HIS_KIN"/>
    <property type="match status" value="1"/>
</dbReference>
<dbReference type="InterPro" id="IPR005467">
    <property type="entry name" value="His_kinase_dom"/>
</dbReference>
<evidence type="ECO:0000256" key="4">
    <source>
        <dbReference type="ARBA" id="ARBA00022553"/>
    </source>
</evidence>
<dbReference type="SMART" id="SM00387">
    <property type="entry name" value="HATPase_c"/>
    <property type="match status" value="1"/>
</dbReference>
<dbReference type="Gene3D" id="6.10.340.10">
    <property type="match status" value="1"/>
</dbReference>
<evidence type="ECO:0000256" key="5">
    <source>
        <dbReference type="ARBA" id="ARBA00022679"/>
    </source>
</evidence>
<dbReference type="Proteomes" id="UP000437131">
    <property type="component" value="Unassembled WGS sequence"/>
</dbReference>
<keyword evidence="8" id="KW-0472">Membrane</keyword>
<feature type="transmembrane region" description="Helical" evidence="8">
    <location>
        <begin position="12"/>
        <end position="33"/>
    </location>
</feature>
<sequence>MKLPKPKMSLNTRLLLSHLAVMMVGLGTFVFIAKVSSPQFFILRLEQLERRGFITFRSARTYLIDGFHTAWNRSTFWSFIVGGSSAGFLSYCLSRRIMKPLQQMKEITQQFAAGNLKERMPESDILELNQLSISFNRMASCLEDVESRRRDLVSDLTHELRTPLTVVRGYLEELAGGEIEPSLQLYANLVRETKRLERLTHDLQELSKAEAGYLSIDLKSVNLLPLLKNLISRFSDQLLEDGPTLSLDSPESLPLVIADLDRTEQILVNLIGNAIRYTETGEIKIKIVEKGSYLWLEVIDTGIGIPQEDLPHVFERFWRGDRSRSSYSGGSGIGLAISKKLVELQGGKIEVESQLNEGTVFRFSLPLSK</sequence>
<dbReference type="InterPro" id="IPR036890">
    <property type="entry name" value="HATPase_C_sf"/>
</dbReference>
<feature type="transmembrane region" description="Helical" evidence="8">
    <location>
        <begin position="76"/>
        <end position="94"/>
    </location>
</feature>
<dbReference type="EMBL" id="WMIA01000003">
    <property type="protein sequence ID" value="MTF38028.1"/>
    <property type="molecule type" value="Genomic_DNA"/>
</dbReference>
<organism evidence="11 12">
    <name type="scientific">Cyanobacterium aponinum 0216</name>
    <dbReference type="NCBI Taxonomy" id="2676140"/>
    <lineage>
        <taxon>Bacteria</taxon>
        <taxon>Bacillati</taxon>
        <taxon>Cyanobacteriota</taxon>
        <taxon>Cyanophyceae</taxon>
        <taxon>Oscillatoriophycideae</taxon>
        <taxon>Chroococcales</taxon>
        <taxon>Geminocystaceae</taxon>
        <taxon>Cyanobacterium</taxon>
    </lineage>
</organism>
<dbReference type="Pfam" id="PF02518">
    <property type="entry name" value="HATPase_c"/>
    <property type="match status" value="1"/>
</dbReference>
<dbReference type="PROSITE" id="PS50885">
    <property type="entry name" value="HAMP"/>
    <property type="match status" value="1"/>
</dbReference>
<dbReference type="AlphaFoldDB" id="A0A844GTA5"/>
<evidence type="ECO:0000313" key="11">
    <source>
        <dbReference type="EMBL" id="MTF38028.1"/>
    </source>
</evidence>
<dbReference type="PRINTS" id="PR00344">
    <property type="entry name" value="BCTRLSENSOR"/>
</dbReference>
<dbReference type="PANTHER" id="PTHR43711:SF1">
    <property type="entry name" value="HISTIDINE KINASE 1"/>
    <property type="match status" value="1"/>
</dbReference>
<protein>
    <recommendedName>
        <fullName evidence="3">histidine kinase</fullName>
        <ecNumber evidence="3">2.7.13.3</ecNumber>
    </recommendedName>
</protein>
<evidence type="ECO:0000256" key="6">
    <source>
        <dbReference type="ARBA" id="ARBA00022777"/>
    </source>
</evidence>
<dbReference type="InterPro" id="IPR004358">
    <property type="entry name" value="Sig_transdc_His_kin-like_C"/>
</dbReference>
<dbReference type="SMART" id="SM00304">
    <property type="entry name" value="HAMP"/>
    <property type="match status" value="1"/>
</dbReference>
<dbReference type="EC" id="2.7.13.3" evidence="3"/>
<proteinExistence type="predicted"/>
<dbReference type="RefSeq" id="WP_099436386.1">
    <property type="nucleotide sequence ID" value="NZ_WMIA01000003.1"/>
</dbReference>
<evidence type="ECO:0000259" key="9">
    <source>
        <dbReference type="PROSITE" id="PS50109"/>
    </source>
</evidence>
<dbReference type="Pfam" id="PF00672">
    <property type="entry name" value="HAMP"/>
    <property type="match status" value="1"/>
</dbReference>
<keyword evidence="4" id="KW-0597">Phosphoprotein</keyword>
<dbReference type="FunFam" id="3.30.565.10:FF:000006">
    <property type="entry name" value="Sensor histidine kinase WalK"/>
    <property type="match status" value="1"/>
</dbReference>
<dbReference type="SUPFAM" id="SSF55874">
    <property type="entry name" value="ATPase domain of HSP90 chaperone/DNA topoisomerase II/histidine kinase"/>
    <property type="match status" value="1"/>
</dbReference>
<dbReference type="InterPro" id="IPR036097">
    <property type="entry name" value="HisK_dim/P_sf"/>
</dbReference>
<evidence type="ECO:0000256" key="8">
    <source>
        <dbReference type="SAM" id="Phobius"/>
    </source>
</evidence>
<dbReference type="Gene3D" id="3.30.565.10">
    <property type="entry name" value="Histidine kinase-like ATPase, C-terminal domain"/>
    <property type="match status" value="1"/>
</dbReference>
<comment type="subcellular location">
    <subcellularLocation>
        <location evidence="2">Membrane</location>
    </subcellularLocation>
</comment>
<comment type="catalytic activity">
    <reaction evidence="1">
        <text>ATP + protein L-histidine = ADP + protein N-phospho-L-histidine.</text>
        <dbReference type="EC" id="2.7.13.3"/>
    </reaction>
</comment>